<dbReference type="RefSeq" id="WP_271178661.1">
    <property type="nucleotide sequence ID" value="NZ_BAAAJO010000003.1"/>
</dbReference>
<name>A0A9W6HCP0_9MICO</name>
<reference evidence="5" key="2">
    <citation type="submission" date="2023-01" db="EMBL/GenBank/DDBJ databases">
        <authorList>
            <person name="Sun Q."/>
            <person name="Evtushenko L."/>
        </authorList>
    </citation>
    <scope>NUCLEOTIDE SEQUENCE</scope>
    <source>
        <strain evidence="5">VKM Ac-1401</strain>
    </source>
</reference>
<accession>A0A9W6HCP0</accession>
<dbReference type="GO" id="GO:0016779">
    <property type="term" value="F:nucleotidyltransferase activity"/>
    <property type="evidence" value="ECO:0007669"/>
    <property type="project" value="UniProtKB-KW"/>
</dbReference>
<proteinExistence type="predicted"/>
<sequence length="218" mass="23441">MGLTAIHTRTHDLVLFAAEPYGAELPVWVDQVDLHAWGVVRRQDARTDSTSLGLRGRQRDERKAIAVDTRDIVRHLTPESLVSRTLDDTVHPGMAQTVAAVAEHSAEWFEGRQWGPTGSVGFQLATGLAVVRDSSDLDIILRAPAFLSPSTAAAIQEHLEALPCRVDCLLESDAGAVALAEWAASTAGTEVLLRTADGPLLVTNPWETAGMQRAAAHV</sequence>
<feature type="domain" description="Phosphoribosyl-dephospho-CoA transferase MdcG C-terminal" evidence="3">
    <location>
        <begin position="90"/>
        <end position="205"/>
    </location>
</feature>
<evidence type="ECO:0000313" key="6">
    <source>
        <dbReference type="Proteomes" id="UP001142372"/>
    </source>
</evidence>
<gene>
    <name evidence="5" type="primary">mdcG</name>
    <name evidence="5" type="ORF">GCM10017584_36400</name>
</gene>
<dbReference type="Proteomes" id="UP001142372">
    <property type="component" value="Unassembled WGS sequence"/>
</dbReference>
<dbReference type="InterPro" id="IPR017557">
    <property type="entry name" value="Holo-ACP_synthase"/>
</dbReference>
<dbReference type="NCBIfam" id="NF002332">
    <property type="entry name" value="PRK01293.1"/>
    <property type="match status" value="1"/>
</dbReference>
<dbReference type="InterPro" id="IPR048903">
    <property type="entry name" value="MdcG_N"/>
</dbReference>
<evidence type="ECO:0000259" key="4">
    <source>
        <dbReference type="Pfam" id="PF20866"/>
    </source>
</evidence>
<dbReference type="Pfam" id="PF10620">
    <property type="entry name" value="MdcG"/>
    <property type="match status" value="1"/>
</dbReference>
<feature type="domain" description="Phosphoribosyl-dephospho-CoA transferase MdcG N-terminal" evidence="4">
    <location>
        <begin position="9"/>
        <end position="78"/>
    </location>
</feature>
<dbReference type="InterPro" id="IPR049180">
    <property type="entry name" value="MdcG_C"/>
</dbReference>
<keyword evidence="2" id="KW-0548">Nucleotidyltransferase</keyword>
<dbReference type="NCBIfam" id="TIGR03135">
    <property type="entry name" value="malonate_mdcG"/>
    <property type="match status" value="1"/>
</dbReference>
<dbReference type="EMBL" id="BSEN01000015">
    <property type="protein sequence ID" value="GLJ78066.1"/>
    <property type="molecule type" value="Genomic_DNA"/>
</dbReference>
<comment type="caution">
    <text evidence="5">The sequence shown here is derived from an EMBL/GenBank/DDBJ whole genome shotgun (WGS) entry which is preliminary data.</text>
</comment>
<reference evidence="5" key="1">
    <citation type="journal article" date="2014" name="Int. J. Syst. Evol. Microbiol.">
        <title>Complete genome sequence of Corynebacterium casei LMG S-19264T (=DSM 44701T), isolated from a smear-ripened cheese.</title>
        <authorList>
            <consortium name="US DOE Joint Genome Institute (JGI-PGF)"/>
            <person name="Walter F."/>
            <person name="Albersmeier A."/>
            <person name="Kalinowski J."/>
            <person name="Ruckert C."/>
        </authorList>
    </citation>
    <scope>NUCLEOTIDE SEQUENCE</scope>
    <source>
        <strain evidence="5">VKM Ac-1401</strain>
    </source>
</reference>
<protein>
    <submittedName>
        <fullName evidence="5">Phosphoribosyl-dephospho-CoA transferase</fullName>
    </submittedName>
</protein>
<evidence type="ECO:0000259" key="3">
    <source>
        <dbReference type="Pfam" id="PF10620"/>
    </source>
</evidence>
<evidence type="ECO:0000313" key="5">
    <source>
        <dbReference type="EMBL" id="GLJ78066.1"/>
    </source>
</evidence>
<evidence type="ECO:0000256" key="1">
    <source>
        <dbReference type="ARBA" id="ARBA00022679"/>
    </source>
</evidence>
<organism evidence="5 6">
    <name type="scientific">Leifsonia poae</name>
    <dbReference type="NCBI Taxonomy" id="110933"/>
    <lineage>
        <taxon>Bacteria</taxon>
        <taxon>Bacillati</taxon>
        <taxon>Actinomycetota</taxon>
        <taxon>Actinomycetes</taxon>
        <taxon>Micrococcales</taxon>
        <taxon>Microbacteriaceae</taxon>
        <taxon>Leifsonia</taxon>
    </lineage>
</organism>
<keyword evidence="6" id="KW-1185">Reference proteome</keyword>
<dbReference type="AlphaFoldDB" id="A0A9W6HCP0"/>
<evidence type="ECO:0000256" key="2">
    <source>
        <dbReference type="ARBA" id="ARBA00022695"/>
    </source>
</evidence>
<keyword evidence="1 5" id="KW-0808">Transferase</keyword>
<dbReference type="Pfam" id="PF20866">
    <property type="entry name" value="MdcG_N"/>
    <property type="match status" value="1"/>
</dbReference>